<protein>
    <submittedName>
        <fullName evidence="9">Peptide/nickel transport system permease protein</fullName>
    </submittedName>
</protein>
<dbReference type="PANTHER" id="PTHR43163:SF6">
    <property type="entry name" value="DIPEPTIDE TRANSPORT SYSTEM PERMEASE PROTEIN DPPB-RELATED"/>
    <property type="match status" value="1"/>
</dbReference>
<keyword evidence="6 7" id="KW-0472">Membrane</keyword>
<evidence type="ECO:0000256" key="2">
    <source>
        <dbReference type="ARBA" id="ARBA00022448"/>
    </source>
</evidence>
<dbReference type="GO" id="GO:0055085">
    <property type="term" value="P:transmembrane transport"/>
    <property type="evidence" value="ECO:0007669"/>
    <property type="project" value="InterPro"/>
</dbReference>
<dbReference type="CDD" id="cd06261">
    <property type="entry name" value="TM_PBP2"/>
    <property type="match status" value="1"/>
</dbReference>
<evidence type="ECO:0000256" key="6">
    <source>
        <dbReference type="ARBA" id="ARBA00023136"/>
    </source>
</evidence>
<dbReference type="Gene3D" id="1.10.3720.10">
    <property type="entry name" value="MetI-like"/>
    <property type="match status" value="1"/>
</dbReference>
<evidence type="ECO:0000256" key="3">
    <source>
        <dbReference type="ARBA" id="ARBA00022475"/>
    </source>
</evidence>
<evidence type="ECO:0000259" key="8">
    <source>
        <dbReference type="PROSITE" id="PS50928"/>
    </source>
</evidence>
<gene>
    <name evidence="9" type="ORF">FB558_4087</name>
</gene>
<evidence type="ECO:0000313" key="10">
    <source>
        <dbReference type="Proteomes" id="UP000315677"/>
    </source>
</evidence>
<feature type="domain" description="ABC transmembrane type-1" evidence="8">
    <location>
        <begin position="96"/>
        <end position="304"/>
    </location>
</feature>
<dbReference type="RefSeq" id="WP_142055724.1">
    <property type="nucleotide sequence ID" value="NZ_VFPA01000002.1"/>
</dbReference>
<dbReference type="AlphaFoldDB" id="A0A543DQA3"/>
<organism evidence="9 10">
    <name type="scientific">Pseudonocardia kunmingensis</name>
    <dbReference type="NCBI Taxonomy" id="630975"/>
    <lineage>
        <taxon>Bacteria</taxon>
        <taxon>Bacillati</taxon>
        <taxon>Actinomycetota</taxon>
        <taxon>Actinomycetes</taxon>
        <taxon>Pseudonocardiales</taxon>
        <taxon>Pseudonocardiaceae</taxon>
        <taxon>Pseudonocardia</taxon>
    </lineage>
</organism>
<feature type="transmembrane region" description="Helical" evidence="7">
    <location>
        <begin position="102"/>
        <end position="123"/>
    </location>
</feature>
<comment type="subcellular location">
    <subcellularLocation>
        <location evidence="1 7">Cell membrane</location>
        <topology evidence="1 7">Multi-pass membrane protein</topology>
    </subcellularLocation>
</comment>
<dbReference type="Pfam" id="PF00528">
    <property type="entry name" value="BPD_transp_1"/>
    <property type="match status" value="1"/>
</dbReference>
<dbReference type="InterPro" id="IPR000515">
    <property type="entry name" value="MetI-like"/>
</dbReference>
<dbReference type="OrthoDB" id="9778910at2"/>
<keyword evidence="3" id="KW-1003">Cell membrane</keyword>
<evidence type="ECO:0000313" key="9">
    <source>
        <dbReference type="EMBL" id="TQM11522.1"/>
    </source>
</evidence>
<keyword evidence="2 7" id="KW-0813">Transport</keyword>
<dbReference type="Proteomes" id="UP000315677">
    <property type="component" value="Unassembled WGS sequence"/>
</dbReference>
<dbReference type="PROSITE" id="PS50928">
    <property type="entry name" value="ABC_TM1"/>
    <property type="match status" value="1"/>
</dbReference>
<reference evidence="9 10" key="1">
    <citation type="submission" date="2019-06" db="EMBL/GenBank/DDBJ databases">
        <title>Sequencing the genomes of 1000 actinobacteria strains.</title>
        <authorList>
            <person name="Klenk H.-P."/>
        </authorList>
    </citation>
    <scope>NUCLEOTIDE SEQUENCE [LARGE SCALE GENOMIC DNA]</scope>
    <source>
        <strain evidence="9 10">DSM 45301</strain>
    </source>
</reference>
<feature type="transmembrane region" description="Helical" evidence="7">
    <location>
        <begin position="281"/>
        <end position="307"/>
    </location>
</feature>
<comment type="similarity">
    <text evidence="7">Belongs to the binding-protein-dependent transport system permease family.</text>
</comment>
<keyword evidence="4 7" id="KW-0812">Transmembrane</keyword>
<keyword evidence="10" id="KW-1185">Reference proteome</keyword>
<feature type="transmembrane region" description="Helical" evidence="7">
    <location>
        <begin position="144"/>
        <end position="168"/>
    </location>
</feature>
<evidence type="ECO:0000256" key="4">
    <source>
        <dbReference type="ARBA" id="ARBA00022692"/>
    </source>
</evidence>
<dbReference type="SUPFAM" id="SSF161098">
    <property type="entry name" value="MetI-like"/>
    <property type="match status" value="1"/>
</dbReference>
<evidence type="ECO:0000256" key="1">
    <source>
        <dbReference type="ARBA" id="ARBA00004651"/>
    </source>
</evidence>
<sequence length="314" mass="32980">MTSYIARRVASGVVLLFGISLLAYVLLTLAAGGNTARNILGDTATPEQIAQLELELGLDQPVFVRYGSWLLDALRGDLGRSYYTPQSVTQAVTDALPVSLSVLVPVVVVSGVTAFALGLLCAVRRGWLDRAVQVVSTAVDAVPNFLVALFLATVLGVQLALFPAVGYVSPQQSVLAWMATLVLPVTALSLGAVAGIAQQVRSAAIGVLRQDYVRTLRSRGLSQRRIVLTSVLRNSSTTGLTMLGLQFVGLLGGSVVIEQVFALPGLGTLAVTNTTKGDLPLVMGVIVATVAIVIVVNLVVDLVVAWLNPKARLR</sequence>
<feature type="transmembrane region" description="Helical" evidence="7">
    <location>
        <begin position="174"/>
        <end position="197"/>
    </location>
</feature>
<dbReference type="InterPro" id="IPR035906">
    <property type="entry name" value="MetI-like_sf"/>
</dbReference>
<feature type="transmembrane region" description="Helical" evidence="7">
    <location>
        <begin position="12"/>
        <end position="32"/>
    </location>
</feature>
<dbReference type="Pfam" id="PF19300">
    <property type="entry name" value="BPD_transp_1_N"/>
    <property type="match status" value="1"/>
</dbReference>
<dbReference type="PANTHER" id="PTHR43163">
    <property type="entry name" value="DIPEPTIDE TRANSPORT SYSTEM PERMEASE PROTEIN DPPB-RELATED"/>
    <property type="match status" value="1"/>
</dbReference>
<feature type="transmembrane region" description="Helical" evidence="7">
    <location>
        <begin position="240"/>
        <end position="261"/>
    </location>
</feature>
<dbReference type="EMBL" id="VFPA01000002">
    <property type="protein sequence ID" value="TQM11522.1"/>
    <property type="molecule type" value="Genomic_DNA"/>
</dbReference>
<dbReference type="InterPro" id="IPR045621">
    <property type="entry name" value="BPD_transp_1_N"/>
</dbReference>
<evidence type="ECO:0000256" key="7">
    <source>
        <dbReference type="RuleBase" id="RU363032"/>
    </source>
</evidence>
<comment type="caution">
    <text evidence="9">The sequence shown here is derived from an EMBL/GenBank/DDBJ whole genome shotgun (WGS) entry which is preliminary data.</text>
</comment>
<proteinExistence type="inferred from homology"/>
<keyword evidence="5 7" id="KW-1133">Transmembrane helix</keyword>
<accession>A0A543DQA3</accession>
<name>A0A543DQA3_9PSEU</name>
<evidence type="ECO:0000256" key="5">
    <source>
        <dbReference type="ARBA" id="ARBA00022989"/>
    </source>
</evidence>
<dbReference type="GO" id="GO:0005886">
    <property type="term" value="C:plasma membrane"/>
    <property type="evidence" value="ECO:0007669"/>
    <property type="project" value="UniProtKB-SubCell"/>
</dbReference>